<dbReference type="AlphaFoldDB" id="A0A0L1J7S9"/>
<dbReference type="EMBL" id="JNOM01000067">
    <property type="protein sequence ID" value="KNG87866.1"/>
    <property type="molecule type" value="Genomic_DNA"/>
</dbReference>
<comment type="caution">
    <text evidence="4">The sequence shown here is derived from an EMBL/GenBank/DDBJ whole genome shotgun (WGS) entry which is preliminary data.</text>
</comment>
<dbReference type="GO" id="GO:0051287">
    <property type="term" value="F:NAD binding"/>
    <property type="evidence" value="ECO:0007669"/>
    <property type="project" value="InterPro"/>
</dbReference>
<dbReference type="Gene3D" id="3.40.50.720">
    <property type="entry name" value="NAD(P)-binding Rossmann-like Domain"/>
    <property type="match status" value="1"/>
</dbReference>
<proteinExistence type="predicted"/>
<dbReference type="GO" id="GO:0030267">
    <property type="term" value="F:glyoxylate reductase (NADPH) activity"/>
    <property type="evidence" value="ECO:0007669"/>
    <property type="project" value="TreeGrafter"/>
</dbReference>
<accession>A0A0L1J7S9</accession>
<gene>
    <name evidence="4" type="ORF">ANOM_003865</name>
</gene>
<dbReference type="InterPro" id="IPR036291">
    <property type="entry name" value="NAD(P)-bd_dom_sf"/>
</dbReference>
<dbReference type="PANTHER" id="PTHR10996:SF178">
    <property type="entry name" value="2-HYDROXYACID DEHYDROGENASE YGL185C-RELATED"/>
    <property type="match status" value="1"/>
</dbReference>
<dbReference type="PANTHER" id="PTHR10996">
    <property type="entry name" value="2-HYDROXYACID DEHYDROGENASE-RELATED"/>
    <property type="match status" value="1"/>
</dbReference>
<dbReference type="OrthoDB" id="298012at2759"/>
<dbReference type="SUPFAM" id="SSF51735">
    <property type="entry name" value="NAD(P)-binding Rossmann-fold domains"/>
    <property type="match status" value="1"/>
</dbReference>
<evidence type="ECO:0000313" key="5">
    <source>
        <dbReference type="Proteomes" id="UP000037505"/>
    </source>
</evidence>
<name>A0A0L1J7S9_ASPN3</name>
<sequence length="133" mass="14340">MRTTDRVLLSLRTLSECALDGNTFTLHERPAPESKRDKSYVDAGLGDPNDIPSRWHHGPGQLNVFLASLDLLVITLPLTSLTLGMIACEQFQALGKRNALVSHVGRGPIVNTDDLVAALNSSTIRGAAVDVRP</sequence>
<dbReference type="Pfam" id="PF02826">
    <property type="entry name" value="2-Hacid_dh_C"/>
    <property type="match status" value="1"/>
</dbReference>
<evidence type="ECO:0000256" key="1">
    <source>
        <dbReference type="ARBA" id="ARBA00023002"/>
    </source>
</evidence>
<dbReference type="STRING" id="1509407.A0A0L1J7S9"/>
<keyword evidence="5" id="KW-1185">Reference proteome</keyword>
<dbReference type="GO" id="GO:0005829">
    <property type="term" value="C:cytosol"/>
    <property type="evidence" value="ECO:0007669"/>
    <property type="project" value="TreeGrafter"/>
</dbReference>
<dbReference type="InterPro" id="IPR050223">
    <property type="entry name" value="D-isomer_2-hydroxyacid_DH"/>
</dbReference>
<feature type="domain" description="D-isomer specific 2-hydroxyacid dehydrogenase NAD-binding" evidence="3">
    <location>
        <begin position="61"/>
        <end position="131"/>
    </location>
</feature>
<dbReference type="RefSeq" id="XP_015408789.1">
    <property type="nucleotide sequence ID" value="XM_015549122.1"/>
</dbReference>
<evidence type="ECO:0000313" key="4">
    <source>
        <dbReference type="EMBL" id="KNG87866.1"/>
    </source>
</evidence>
<dbReference type="GO" id="GO:0016618">
    <property type="term" value="F:hydroxypyruvate reductase [NAD(P)H] activity"/>
    <property type="evidence" value="ECO:0007669"/>
    <property type="project" value="TreeGrafter"/>
</dbReference>
<dbReference type="Proteomes" id="UP000037505">
    <property type="component" value="Unassembled WGS sequence"/>
</dbReference>
<dbReference type="InterPro" id="IPR006140">
    <property type="entry name" value="D-isomer_DH_NAD-bd"/>
</dbReference>
<evidence type="ECO:0000259" key="3">
    <source>
        <dbReference type="Pfam" id="PF02826"/>
    </source>
</evidence>
<protein>
    <submittedName>
        <fullName evidence="4">Putative 2-hydroxyacid dehydrogenase</fullName>
    </submittedName>
</protein>
<keyword evidence="2" id="KW-0520">NAD</keyword>
<dbReference type="GeneID" id="26805669"/>
<keyword evidence="1" id="KW-0560">Oxidoreductase</keyword>
<evidence type="ECO:0000256" key="2">
    <source>
        <dbReference type="ARBA" id="ARBA00023027"/>
    </source>
</evidence>
<organism evidence="4 5">
    <name type="scientific">Aspergillus nomiae NRRL (strain ATCC 15546 / NRRL 13137 / CBS 260.88 / M93)</name>
    <dbReference type="NCBI Taxonomy" id="1509407"/>
    <lineage>
        <taxon>Eukaryota</taxon>
        <taxon>Fungi</taxon>
        <taxon>Dikarya</taxon>
        <taxon>Ascomycota</taxon>
        <taxon>Pezizomycotina</taxon>
        <taxon>Eurotiomycetes</taxon>
        <taxon>Eurotiomycetidae</taxon>
        <taxon>Eurotiales</taxon>
        <taxon>Aspergillaceae</taxon>
        <taxon>Aspergillus</taxon>
        <taxon>Aspergillus subgen. Circumdati</taxon>
    </lineage>
</organism>
<reference evidence="4 5" key="1">
    <citation type="submission" date="2014-06" db="EMBL/GenBank/DDBJ databases">
        <title>The Genome of the Aflatoxigenic Filamentous Fungus Aspergillus nomius.</title>
        <authorList>
            <person name="Moore M.G."/>
            <person name="Shannon B.M."/>
            <person name="Brian M.M."/>
        </authorList>
    </citation>
    <scope>NUCLEOTIDE SEQUENCE [LARGE SCALE GENOMIC DNA]</scope>
    <source>
        <strain evidence="4 5">NRRL 13137</strain>
    </source>
</reference>